<feature type="compositionally biased region" description="Basic and acidic residues" evidence="1">
    <location>
        <begin position="1"/>
        <end position="13"/>
    </location>
</feature>
<feature type="region of interest" description="Disordered" evidence="1">
    <location>
        <begin position="218"/>
        <end position="263"/>
    </location>
</feature>
<sequence length="438" mass="50887">MDKTASSNKTEKLKKTRKRRYHEARKEILTPKEQTDSIITKHRITRNVGIYNKAKKSDTILRELNERKVIKKNYQDIDQQMKKDLSKVLDVSSFRINNLGTSAESQNYKNLPSNVLDTCLPTERNSPHECVTPSLCGSAGDLYQSCSGRRSKGLAFKTPLQEISENLIDSLHPANTFNGRNYFSEVKEQIVKVFKQCSANQMIEKQGIHSALHKRLHKRKTGEPAMKPDSTKRLSPHFPNNTSLTEEPKMNENVNPRDMKQDEDYKQYKPKKPLENPSCNVELFKQINVTTNQMINQTCDRRENLSCKNVEPFDSSRGEKQSQDRTYSKLASTFDILDFLDHTIQKTTNQNTKYFTEQNDKELECLVPPLNTSLMKNTTSSSMFYNTIKKQTENSTFFPHQKDEDRELFEKYFPEVSPLKKPSLKTPTPPRFYRRKMF</sequence>
<reference evidence="3" key="1">
    <citation type="submission" date="2025-08" db="UniProtKB">
        <authorList>
            <consortium name="RefSeq"/>
        </authorList>
    </citation>
    <scope>IDENTIFICATION</scope>
    <source>
        <tissue evidence="3">Tentacle</tissue>
    </source>
</reference>
<protein>
    <submittedName>
        <fullName evidence="3">Uncharacterized protein LOC116306401 isoform X1</fullName>
    </submittedName>
</protein>
<dbReference type="KEGG" id="aten:116306401"/>
<evidence type="ECO:0000313" key="2">
    <source>
        <dbReference type="Proteomes" id="UP000515163"/>
    </source>
</evidence>
<gene>
    <name evidence="3" type="primary">LOC116306401</name>
</gene>
<organism evidence="2 3">
    <name type="scientific">Actinia tenebrosa</name>
    <name type="common">Australian red waratah sea anemone</name>
    <dbReference type="NCBI Taxonomy" id="6105"/>
    <lineage>
        <taxon>Eukaryota</taxon>
        <taxon>Metazoa</taxon>
        <taxon>Cnidaria</taxon>
        <taxon>Anthozoa</taxon>
        <taxon>Hexacorallia</taxon>
        <taxon>Actiniaria</taxon>
        <taxon>Actiniidae</taxon>
        <taxon>Actinia</taxon>
    </lineage>
</organism>
<dbReference type="GeneID" id="116306401"/>
<feature type="compositionally biased region" description="Basic and acidic residues" evidence="1">
    <location>
        <begin position="246"/>
        <end position="263"/>
    </location>
</feature>
<dbReference type="AlphaFoldDB" id="A0A6P8IXY9"/>
<dbReference type="Proteomes" id="UP000515163">
    <property type="component" value="Unplaced"/>
</dbReference>
<dbReference type="RefSeq" id="XP_031572311.1">
    <property type="nucleotide sequence ID" value="XM_031716451.1"/>
</dbReference>
<dbReference type="InParanoid" id="A0A6P8IXY9"/>
<accession>A0A6P8IXY9</accession>
<keyword evidence="2" id="KW-1185">Reference proteome</keyword>
<feature type="compositionally biased region" description="Basic residues" evidence="1">
    <location>
        <begin position="14"/>
        <end position="23"/>
    </location>
</feature>
<evidence type="ECO:0000256" key="1">
    <source>
        <dbReference type="SAM" id="MobiDB-lite"/>
    </source>
</evidence>
<evidence type="ECO:0000313" key="3">
    <source>
        <dbReference type="RefSeq" id="XP_031572311.1"/>
    </source>
</evidence>
<name>A0A6P8IXY9_ACTTE</name>
<proteinExistence type="predicted"/>
<feature type="region of interest" description="Disordered" evidence="1">
    <location>
        <begin position="1"/>
        <end position="28"/>
    </location>
</feature>
<dbReference type="OrthoDB" id="6135948at2759"/>